<accession>A0A9D3Y6N4</accession>
<keyword evidence="2" id="KW-1185">Reference proteome</keyword>
<proteinExistence type="predicted"/>
<evidence type="ECO:0000313" key="2">
    <source>
        <dbReference type="Proteomes" id="UP000828390"/>
    </source>
</evidence>
<name>A0A9D3Y6N4_DREPO</name>
<reference evidence="1" key="2">
    <citation type="submission" date="2020-11" db="EMBL/GenBank/DDBJ databases">
        <authorList>
            <person name="McCartney M.A."/>
            <person name="Auch B."/>
            <person name="Kono T."/>
            <person name="Mallez S."/>
            <person name="Becker A."/>
            <person name="Gohl D.M."/>
            <person name="Silverstein K.A.T."/>
            <person name="Koren S."/>
            <person name="Bechman K.B."/>
            <person name="Herman A."/>
            <person name="Abrahante J.E."/>
            <person name="Garbe J."/>
        </authorList>
    </citation>
    <scope>NUCLEOTIDE SEQUENCE</scope>
    <source>
        <strain evidence="1">Duluth1</strain>
        <tissue evidence="1">Whole animal</tissue>
    </source>
</reference>
<gene>
    <name evidence="1" type="ORF">DPMN_081020</name>
</gene>
<protein>
    <submittedName>
        <fullName evidence="1">Uncharacterized protein</fullName>
    </submittedName>
</protein>
<comment type="caution">
    <text evidence="1">The sequence shown here is derived from an EMBL/GenBank/DDBJ whole genome shotgun (WGS) entry which is preliminary data.</text>
</comment>
<evidence type="ECO:0000313" key="1">
    <source>
        <dbReference type="EMBL" id="KAH3693586.1"/>
    </source>
</evidence>
<organism evidence="1 2">
    <name type="scientific">Dreissena polymorpha</name>
    <name type="common">Zebra mussel</name>
    <name type="synonym">Mytilus polymorpha</name>
    <dbReference type="NCBI Taxonomy" id="45954"/>
    <lineage>
        <taxon>Eukaryota</taxon>
        <taxon>Metazoa</taxon>
        <taxon>Spiralia</taxon>
        <taxon>Lophotrochozoa</taxon>
        <taxon>Mollusca</taxon>
        <taxon>Bivalvia</taxon>
        <taxon>Autobranchia</taxon>
        <taxon>Heteroconchia</taxon>
        <taxon>Euheterodonta</taxon>
        <taxon>Imparidentia</taxon>
        <taxon>Neoheterodontei</taxon>
        <taxon>Myida</taxon>
        <taxon>Dreissenoidea</taxon>
        <taxon>Dreissenidae</taxon>
        <taxon>Dreissena</taxon>
    </lineage>
</organism>
<dbReference type="EMBL" id="JAIWYP010000016">
    <property type="protein sequence ID" value="KAH3693586.1"/>
    <property type="molecule type" value="Genomic_DNA"/>
</dbReference>
<reference evidence="1" key="1">
    <citation type="journal article" date="2019" name="bioRxiv">
        <title>The Genome of the Zebra Mussel, Dreissena polymorpha: A Resource for Invasive Species Research.</title>
        <authorList>
            <person name="McCartney M.A."/>
            <person name="Auch B."/>
            <person name="Kono T."/>
            <person name="Mallez S."/>
            <person name="Zhang Y."/>
            <person name="Obille A."/>
            <person name="Becker A."/>
            <person name="Abrahante J.E."/>
            <person name="Garbe J."/>
            <person name="Badalamenti J.P."/>
            <person name="Herman A."/>
            <person name="Mangelson H."/>
            <person name="Liachko I."/>
            <person name="Sullivan S."/>
            <person name="Sone E.D."/>
            <person name="Koren S."/>
            <person name="Silverstein K.A.T."/>
            <person name="Beckman K.B."/>
            <person name="Gohl D.M."/>
        </authorList>
    </citation>
    <scope>NUCLEOTIDE SEQUENCE</scope>
    <source>
        <strain evidence="1">Duluth1</strain>
        <tissue evidence="1">Whole animal</tissue>
    </source>
</reference>
<sequence length="74" mass="8484">MKHGFLLEPEAKPAYAEEMKASYKKFKQTDSGLSVFRINPFWQQELTFRLCATVVVKASVKLSALNLSKTRYLV</sequence>
<dbReference type="AlphaFoldDB" id="A0A9D3Y6N4"/>
<dbReference type="Proteomes" id="UP000828390">
    <property type="component" value="Unassembled WGS sequence"/>
</dbReference>